<comment type="caution">
    <text evidence="3">The sequence shown here is derived from an EMBL/GenBank/DDBJ whole genome shotgun (WGS) entry which is preliminary data.</text>
</comment>
<reference evidence="3" key="2">
    <citation type="journal article" date="2018" name="BMC Genomics">
        <title>Whole genome sequencing and function prediction of 133 gut anaerobes isolated from chicken caecum in pure cultures.</title>
        <authorList>
            <person name="Medvecky M."/>
            <person name="Cejkova D."/>
            <person name="Polansky O."/>
            <person name="Karasova D."/>
            <person name="Kubasova T."/>
            <person name="Cizek A."/>
            <person name="Rychlik I."/>
        </authorList>
    </citation>
    <scope>NUCLEOTIDE SEQUENCE</scope>
    <source>
        <strain evidence="3">An101</strain>
        <strain evidence="2">An115</strain>
    </source>
</reference>
<dbReference type="RefSeq" id="WP_087176906.1">
    <property type="nucleotide sequence ID" value="NZ_NFKZ01000051.1"/>
</dbReference>
<gene>
    <name evidence="3" type="ORF">B5E44_09960</name>
    <name evidence="2" type="ORF">B5E59_09845</name>
</gene>
<dbReference type="Proteomes" id="UP000195859">
    <property type="component" value="Unassembled WGS sequence"/>
</dbReference>
<evidence type="ECO:0000313" key="4">
    <source>
        <dbReference type="Proteomes" id="UP000195859"/>
    </source>
</evidence>
<evidence type="ECO:0000313" key="3">
    <source>
        <dbReference type="EMBL" id="OUQ74345.1"/>
    </source>
</evidence>
<dbReference type="SUPFAM" id="SSF46955">
    <property type="entry name" value="Putative DNA-binding domain"/>
    <property type="match status" value="1"/>
</dbReference>
<accession>A0A1Y4PWZ6</accession>
<name>A0A1Y4PWZ6_9LACO</name>
<dbReference type="Proteomes" id="UP000196293">
    <property type="component" value="Unassembled WGS sequence"/>
</dbReference>
<dbReference type="InterPro" id="IPR009061">
    <property type="entry name" value="DNA-bd_dom_put_sf"/>
</dbReference>
<dbReference type="EMBL" id="NFLZ01000046">
    <property type="protein sequence ID" value="OUQ74345.1"/>
    <property type="molecule type" value="Genomic_DNA"/>
</dbReference>
<sequence length="163" mass="19056">MKQSKQLYSQNRIAEILGISRGTFSKWLKENGVSPKQQKGQRKLYDETVIEQYKKSKKAHSSKDSKRLTTVELLQDNLKEKQSEIDYLKQQLKEKDAQIKAKDEAISEFGLKFAKLADQAQQLNLADKPNLIESKKEAVSNKKTVKETVEKSFKSKKWWHFWH</sequence>
<protein>
    <submittedName>
        <fullName evidence="3">Uncharacterized protein</fullName>
    </submittedName>
</protein>
<dbReference type="Gene3D" id="1.10.1660.10">
    <property type="match status" value="1"/>
</dbReference>
<evidence type="ECO:0000313" key="2">
    <source>
        <dbReference type="EMBL" id="OUQ53988.1"/>
    </source>
</evidence>
<keyword evidence="1" id="KW-0175">Coiled coil</keyword>
<evidence type="ECO:0000256" key="1">
    <source>
        <dbReference type="SAM" id="Coils"/>
    </source>
</evidence>
<keyword evidence="5" id="KW-1185">Reference proteome</keyword>
<feature type="coiled-coil region" evidence="1">
    <location>
        <begin position="71"/>
        <end position="98"/>
    </location>
</feature>
<dbReference type="GeneID" id="78204022"/>
<dbReference type="AlphaFoldDB" id="A0A1Y4PWZ6"/>
<reference evidence="4 5" key="1">
    <citation type="submission" date="2017-04" db="EMBL/GenBank/DDBJ databases">
        <title>Function of individual gut microbiota members based on whole genome sequencing of pure cultures obtained from chicken caecum.</title>
        <authorList>
            <person name="Medvecky M."/>
            <person name="Cejkova D."/>
            <person name="Polansky O."/>
            <person name="Karasova D."/>
            <person name="Kubasova T."/>
            <person name="Cizek A."/>
            <person name="Rychlik I."/>
        </authorList>
    </citation>
    <scope>NUCLEOTIDE SEQUENCE [LARGE SCALE GENOMIC DNA]</scope>
    <source>
        <strain evidence="4">An101</strain>
        <strain evidence="5">An115</strain>
    </source>
</reference>
<organism evidence="3 4">
    <name type="scientific">Lactobacillus gallinarum</name>
    <dbReference type="NCBI Taxonomy" id="52242"/>
    <lineage>
        <taxon>Bacteria</taxon>
        <taxon>Bacillati</taxon>
        <taxon>Bacillota</taxon>
        <taxon>Bacilli</taxon>
        <taxon>Lactobacillales</taxon>
        <taxon>Lactobacillaceae</taxon>
        <taxon>Lactobacillus</taxon>
    </lineage>
</organism>
<evidence type="ECO:0000313" key="5">
    <source>
        <dbReference type="Proteomes" id="UP000196293"/>
    </source>
</evidence>
<proteinExistence type="predicted"/>
<dbReference type="EMBL" id="NFLS01000046">
    <property type="protein sequence ID" value="OUQ53988.1"/>
    <property type="molecule type" value="Genomic_DNA"/>
</dbReference>